<dbReference type="RefSeq" id="WP_074921017.1">
    <property type="nucleotide sequence ID" value="NZ_CP141274.1"/>
</dbReference>
<name>A0A1H3GFU9_9BURK</name>
<dbReference type="AlphaFoldDB" id="A0A1H3GFU9"/>
<reference evidence="1 2" key="1">
    <citation type="submission" date="2016-10" db="EMBL/GenBank/DDBJ databases">
        <authorList>
            <person name="de Groot N.N."/>
        </authorList>
    </citation>
    <scope>NUCLEOTIDE SEQUENCE [LARGE SCALE GENOMIC DNA]</scope>
    <source>
        <strain evidence="1 2">LMG 24775</strain>
    </source>
</reference>
<evidence type="ECO:0000313" key="1">
    <source>
        <dbReference type="EMBL" id="SDY02193.1"/>
    </source>
</evidence>
<protein>
    <recommendedName>
        <fullName evidence="3">VRR-NUC domain-containing protein</fullName>
    </recommendedName>
</protein>
<accession>A0A1H3GFU9</accession>
<organism evidence="1 2">
    <name type="scientific">Delftia lacustris</name>
    <dbReference type="NCBI Taxonomy" id="558537"/>
    <lineage>
        <taxon>Bacteria</taxon>
        <taxon>Pseudomonadati</taxon>
        <taxon>Pseudomonadota</taxon>
        <taxon>Betaproteobacteria</taxon>
        <taxon>Burkholderiales</taxon>
        <taxon>Comamonadaceae</taxon>
        <taxon>Delftia</taxon>
    </lineage>
</organism>
<evidence type="ECO:0000313" key="2">
    <source>
        <dbReference type="Proteomes" id="UP000183417"/>
    </source>
</evidence>
<evidence type="ECO:0008006" key="3">
    <source>
        <dbReference type="Google" id="ProtNLM"/>
    </source>
</evidence>
<dbReference type="GeneID" id="94690854"/>
<dbReference type="Proteomes" id="UP000183417">
    <property type="component" value="Unassembled WGS sequence"/>
</dbReference>
<sequence>MSCGQLVPAFIALNRLKRSRDLCKAVVLVGFNKVCGTRDFDNELDRRALCELFCCCMTGGLGQRCVAGVVMQADGFEGYRGYYKQEVPYLNRAPVMSRNEPVRPTRSRPAGSRIPDVVVVKNPRLPPVLDNVQRVYEMKFPGDGFSSEFGPDGMNQFQAYQEIFGEKFLKKALDAGSCACDSDGRNVNESVLNQATLWQANREKAISLAERVNADTASAVGAAAGASALGRALRGVGAVGSALARVLGLSF</sequence>
<dbReference type="EMBL" id="FNPE01000002">
    <property type="protein sequence ID" value="SDY02193.1"/>
    <property type="molecule type" value="Genomic_DNA"/>
</dbReference>
<proteinExistence type="predicted"/>
<gene>
    <name evidence="1" type="ORF">SAMN05421547_102197</name>
</gene>